<proteinExistence type="predicted"/>
<dbReference type="Proteomes" id="UP000706039">
    <property type="component" value="Unassembled WGS sequence"/>
</dbReference>
<reference evidence="1 2" key="1">
    <citation type="submission" date="2021-08" db="EMBL/GenBank/DDBJ databases">
        <authorList>
            <person name="Tuo L."/>
        </authorList>
    </citation>
    <scope>NUCLEOTIDE SEQUENCE [LARGE SCALE GENOMIC DNA]</scope>
    <source>
        <strain evidence="1 2">JCM 31229</strain>
    </source>
</reference>
<name>A0ABS7PTC4_9SPHN</name>
<dbReference type="RefSeq" id="WP_222991679.1">
    <property type="nucleotide sequence ID" value="NZ_JAINVV010000009.1"/>
</dbReference>
<dbReference type="EMBL" id="JAINVV010000009">
    <property type="protein sequence ID" value="MBY8824587.1"/>
    <property type="molecule type" value="Genomic_DNA"/>
</dbReference>
<accession>A0ABS7PTC4</accession>
<protein>
    <submittedName>
        <fullName evidence="1">DUF3800 domain-containing protein</fullName>
    </submittedName>
</protein>
<keyword evidence="2" id="KW-1185">Reference proteome</keyword>
<gene>
    <name evidence="1" type="ORF">K7G82_19940</name>
</gene>
<dbReference type="InterPro" id="IPR024524">
    <property type="entry name" value="DUF3800"/>
</dbReference>
<evidence type="ECO:0000313" key="2">
    <source>
        <dbReference type="Proteomes" id="UP000706039"/>
    </source>
</evidence>
<comment type="caution">
    <text evidence="1">The sequence shown here is derived from an EMBL/GenBank/DDBJ whole genome shotgun (WGS) entry which is preliminary data.</text>
</comment>
<organism evidence="1 2">
    <name type="scientific">Sphingomonas colocasiae</name>
    <dbReference type="NCBI Taxonomy" id="1848973"/>
    <lineage>
        <taxon>Bacteria</taxon>
        <taxon>Pseudomonadati</taxon>
        <taxon>Pseudomonadota</taxon>
        <taxon>Alphaproteobacteria</taxon>
        <taxon>Sphingomonadales</taxon>
        <taxon>Sphingomonadaceae</taxon>
        <taxon>Sphingomonas</taxon>
    </lineage>
</organism>
<sequence>MPIYCDESGGMSAGAMVLAGVSIAADDADALLARFKQVTALRGEMKGSRISLVERALFFELLERFHGRAIVCEVRTDRLPARLSEERGRDLNAYAALLETVVEAWLPESGDCAEVIIDDGRYDPATLALVRESIVALLGTCGRARLADSRRSAGVQIADVVANSFYNMTYASPRTDRIRQIVSPFRNGRQLRLVSLA</sequence>
<evidence type="ECO:0000313" key="1">
    <source>
        <dbReference type="EMBL" id="MBY8824587.1"/>
    </source>
</evidence>
<dbReference type="Pfam" id="PF12686">
    <property type="entry name" value="DUF3800"/>
    <property type="match status" value="1"/>
</dbReference>